<reference evidence="2 3" key="1">
    <citation type="submission" date="2020-08" db="EMBL/GenBank/DDBJ databases">
        <title>Genomic Encyclopedia of Type Strains, Phase IV (KMG-IV): sequencing the most valuable type-strain genomes for metagenomic binning, comparative biology and taxonomic classification.</title>
        <authorList>
            <person name="Goeker M."/>
        </authorList>
    </citation>
    <scope>NUCLEOTIDE SEQUENCE [LARGE SCALE GENOMIC DNA]</scope>
    <source>
        <strain evidence="2 3">DSM 26723</strain>
    </source>
</reference>
<protein>
    <submittedName>
        <fullName evidence="2">Uncharacterized protein YbjT (DUF2867 family)</fullName>
    </submittedName>
</protein>
<dbReference type="SUPFAM" id="SSF51735">
    <property type="entry name" value="NAD(P)-binding Rossmann-fold domains"/>
    <property type="match status" value="1"/>
</dbReference>
<gene>
    <name evidence="2" type="ORF">HNQ60_002132</name>
</gene>
<accession>A0A841HL02</accession>
<organism evidence="2 3">
    <name type="scientific">Povalibacter uvarum</name>
    <dbReference type="NCBI Taxonomy" id="732238"/>
    <lineage>
        <taxon>Bacteria</taxon>
        <taxon>Pseudomonadati</taxon>
        <taxon>Pseudomonadota</taxon>
        <taxon>Gammaproteobacteria</taxon>
        <taxon>Steroidobacterales</taxon>
        <taxon>Steroidobacteraceae</taxon>
        <taxon>Povalibacter</taxon>
    </lineage>
</organism>
<evidence type="ECO:0000313" key="3">
    <source>
        <dbReference type="Proteomes" id="UP000588068"/>
    </source>
</evidence>
<dbReference type="AlphaFoldDB" id="A0A841HL02"/>
<dbReference type="InterPro" id="IPR051604">
    <property type="entry name" value="Ergot_Alk_Oxidoreductase"/>
</dbReference>
<evidence type="ECO:0000313" key="2">
    <source>
        <dbReference type="EMBL" id="MBB6093254.1"/>
    </source>
</evidence>
<dbReference type="PANTHER" id="PTHR43162:SF1">
    <property type="entry name" value="PRESTALK A DIFFERENTIATION PROTEIN A"/>
    <property type="match status" value="1"/>
</dbReference>
<dbReference type="EMBL" id="JACHHZ010000002">
    <property type="protein sequence ID" value="MBB6093254.1"/>
    <property type="molecule type" value="Genomic_DNA"/>
</dbReference>
<dbReference type="RefSeq" id="WP_184331420.1">
    <property type="nucleotide sequence ID" value="NZ_JACHHZ010000002.1"/>
</dbReference>
<dbReference type="Gene3D" id="3.90.25.10">
    <property type="entry name" value="UDP-galactose 4-epimerase, domain 1"/>
    <property type="match status" value="1"/>
</dbReference>
<evidence type="ECO:0000259" key="1">
    <source>
        <dbReference type="Pfam" id="PF05368"/>
    </source>
</evidence>
<dbReference type="Proteomes" id="UP000588068">
    <property type="component" value="Unassembled WGS sequence"/>
</dbReference>
<sequence>MLLVTGATGNVGQAVLAGLAGKPVAVRALVRDPAKLRVSADNIEVVRGDFSDDSSLQRALEGVDAAFLASGFSPRMAELHGRFVAAAKKAGVPRLVQLSGVGANAGLCCARALRWLGQVEGSSQASGIQVTHLRPTFFMQNLLQFAPAVAAQNVIAGPFRTSKWTFVDARDVGAVGAIALLDPTHSGRTYTVTGSESITYDEVASRMSHVLGKPIRYVDITANEARGRLQAAGAAPVMIEATLELWDACASNLINVAPTDVVKDVTGQEPRSFDDFLRDHRHAFT</sequence>
<proteinExistence type="predicted"/>
<dbReference type="Gene3D" id="3.40.50.720">
    <property type="entry name" value="NAD(P)-binding Rossmann-like Domain"/>
    <property type="match status" value="1"/>
</dbReference>
<keyword evidence="3" id="KW-1185">Reference proteome</keyword>
<name>A0A841HL02_9GAMM</name>
<dbReference type="InterPro" id="IPR036291">
    <property type="entry name" value="NAD(P)-bd_dom_sf"/>
</dbReference>
<dbReference type="Pfam" id="PF05368">
    <property type="entry name" value="NmrA"/>
    <property type="match status" value="1"/>
</dbReference>
<feature type="domain" description="NmrA-like" evidence="1">
    <location>
        <begin position="2"/>
        <end position="228"/>
    </location>
</feature>
<dbReference type="CDD" id="cd05269">
    <property type="entry name" value="TMR_SDR_a"/>
    <property type="match status" value="1"/>
</dbReference>
<comment type="caution">
    <text evidence="2">The sequence shown here is derived from an EMBL/GenBank/DDBJ whole genome shotgun (WGS) entry which is preliminary data.</text>
</comment>
<dbReference type="InterPro" id="IPR008030">
    <property type="entry name" value="NmrA-like"/>
</dbReference>
<dbReference type="PANTHER" id="PTHR43162">
    <property type="match status" value="1"/>
</dbReference>